<evidence type="ECO:0000256" key="2">
    <source>
        <dbReference type="ARBA" id="ARBA00022692"/>
    </source>
</evidence>
<reference evidence="6 7" key="1">
    <citation type="submission" date="2016-10" db="EMBL/GenBank/DDBJ databases">
        <authorList>
            <person name="Cai Z."/>
        </authorList>
    </citation>
    <scope>NUCLEOTIDE SEQUENCE [LARGE SCALE GENOMIC DNA]</scope>
</reference>
<evidence type="ECO:0000256" key="5">
    <source>
        <dbReference type="SAM" id="Phobius"/>
    </source>
</evidence>
<evidence type="ECO:0000256" key="3">
    <source>
        <dbReference type="ARBA" id="ARBA00022989"/>
    </source>
</evidence>
<keyword evidence="3 5" id="KW-1133">Transmembrane helix</keyword>
<evidence type="ECO:0008006" key="8">
    <source>
        <dbReference type="Google" id="ProtNLM"/>
    </source>
</evidence>
<name>A0A383V3G2_TETOB</name>
<dbReference type="PANTHER" id="PTHR12665">
    <property type="entry name" value="ORMDL PROTEINS"/>
    <property type="match status" value="1"/>
</dbReference>
<organism evidence="6 7">
    <name type="scientific">Tetradesmus obliquus</name>
    <name type="common">Green alga</name>
    <name type="synonym">Acutodesmus obliquus</name>
    <dbReference type="NCBI Taxonomy" id="3088"/>
    <lineage>
        <taxon>Eukaryota</taxon>
        <taxon>Viridiplantae</taxon>
        <taxon>Chlorophyta</taxon>
        <taxon>core chlorophytes</taxon>
        <taxon>Chlorophyceae</taxon>
        <taxon>CS clade</taxon>
        <taxon>Sphaeropleales</taxon>
        <taxon>Scenedesmaceae</taxon>
        <taxon>Tetradesmus</taxon>
    </lineage>
</organism>
<accession>A0A383V3G2</accession>
<evidence type="ECO:0000256" key="4">
    <source>
        <dbReference type="ARBA" id="ARBA00023136"/>
    </source>
</evidence>
<keyword evidence="7" id="KW-1185">Reference proteome</keyword>
<dbReference type="EMBL" id="FNXT01000045">
    <property type="protein sequence ID" value="SZX60115.1"/>
    <property type="molecule type" value="Genomic_DNA"/>
</dbReference>
<keyword evidence="4 5" id="KW-0472">Membrane</keyword>
<feature type="transmembrane region" description="Helical" evidence="5">
    <location>
        <begin position="50"/>
        <end position="66"/>
    </location>
</feature>
<sequence>MPHHRRLPSEVDINKSVNWINSPGVWVWYISLIVAVWLLTSALMNDPGLAWTYVHLIHGVTTYYLLHWTKGSMSPGDPTEQGMYDRLTVWEQMDSQIYGTSNRKFFTVVPIALFVLATHGADFRKQPLGLNLVVVLVLLIAKMPALHKVRIFGINQY</sequence>
<dbReference type="AlphaFoldDB" id="A0A383V3G2"/>
<evidence type="ECO:0000313" key="7">
    <source>
        <dbReference type="Proteomes" id="UP000256970"/>
    </source>
</evidence>
<dbReference type="Pfam" id="PF04061">
    <property type="entry name" value="ORMDL"/>
    <property type="match status" value="1"/>
</dbReference>
<keyword evidence="2 5" id="KW-0812">Transmembrane</keyword>
<proteinExistence type="predicted"/>
<evidence type="ECO:0000313" key="6">
    <source>
        <dbReference type="EMBL" id="SZX60115.1"/>
    </source>
</evidence>
<feature type="transmembrane region" description="Helical" evidence="5">
    <location>
        <begin position="127"/>
        <end position="146"/>
    </location>
</feature>
<comment type="subcellular location">
    <subcellularLocation>
        <location evidence="1">Membrane</location>
        <topology evidence="1">Multi-pass membrane protein</topology>
    </subcellularLocation>
</comment>
<protein>
    <recommendedName>
        <fullName evidence="8">ORM1-like protein 3</fullName>
    </recommendedName>
</protein>
<evidence type="ECO:0000256" key="1">
    <source>
        <dbReference type="ARBA" id="ARBA00004141"/>
    </source>
</evidence>
<feature type="transmembrane region" description="Helical" evidence="5">
    <location>
        <begin position="25"/>
        <end position="44"/>
    </location>
</feature>
<dbReference type="Proteomes" id="UP000256970">
    <property type="component" value="Unassembled WGS sequence"/>
</dbReference>
<feature type="transmembrane region" description="Helical" evidence="5">
    <location>
        <begin position="105"/>
        <end position="121"/>
    </location>
</feature>
<gene>
    <name evidence="6" type="ORF">BQ4739_LOCUS696</name>
</gene>
<dbReference type="InterPro" id="IPR007203">
    <property type="entry name" value="ORMDL"/>
</dbReference>
<dbReference type="STRING" id="3088.A0A383V3G2"/>
<dbReference type="GO" id="GO:0005789">
    <property type="term" value="C:endoplasmic reticulum membrane"/>
    <property type="evidence" value="ECO:0007669"/>
    <property type="project" value="InterPro"/>
</dbReference>